<sequence length="193" mass="22887">MLPKRAQTWSLSVIYASPNETLHQSLWRELSEFYSTYNKPWLLAGNFNETKTMDEHFNYSEDLGRRCNNFILWIENKQLLDLGFFEPWYTWASGTSMETRKYAHLNRWLCNEQWRIMFEEAIATNLERRKSAEVILENVTYVEESSKYEFSASVKGGCQDRKSTECSLLEFDVGNALTLQLPFSNMHRRIQDH</sequence>
<dbReference type="PANTHER" id="PTHR35218">
    <property type="entry name" value="RNASE H DOMAIN-CONTAINING PROTEIN"/>
    <property type="match status" value="1"/>
</dbReference>
<dbReference type="AlphaFoldDB" id="A0A9Q1QEE5"/>
<comment type="caution">
    <text evidence="1">The sequence shown here is derived from an EMBL/GenBank/DDBJ whole genome shotgun (WGS) entry which is preliminary data.</text>
</comment>
<organism evidence="1 2">
    <name type="scientific">Carnegiea gigantea</name>
    <dbReference type="NCBI Taxonomy" id="171969"/>
    <lineage>
        <taxon>Eukaryota</taxon>
        <taxon>Viridiplantae</taxon>
        <taxon>Streptophyta</taxon>
        <taxon>Embryophyta</taxon>
        <taxon>Tracheophyta</taxon>
        <taxon>Spermatophyta</taxon>
        <taxon>Magnoliopsida</taxon>
        <taxon>eudicotyledons</taxon>
        <taxon>Gunneridae</taxon>
        <taxon>Pentapetalae</taxon>
        <taxon>Caryophyllales</taxon>
        <taxon>Cactineae</taxon>
        <taxon>Cactaceae</taxon>
        <taxon>Cactoideae</taxon>
        <taxon>Echinocereeae</taxon>
        <taxon>Carnegiea</taxon>
    </lineage>
</organism>
<name>A0A9Q1QEE5_9CARY</name>
<dbReference type="SUPFAM" id="SSF56219">
    <property type="entry name" value="DNase I-like"/>
    <property type="match status" value="1"/>
</dbReference>
<dbReference type="Proteomes" id="UP001153076">
    <property type="component" value="Unassembled WGS sequence"/>
</dbReference>
<reference evidence="1" key="1">
    <citation type="submission" date="2022-04" db="EMBL/GenBank/DDBJ databases">
        <title>Carnegiea gigantea Genome sequencing and assembly v2.</title>
        <authorList>
            <person name="Copetti D."/>
            <person name="Sanderson M.J."/>
            <person name="Burquez A."/>
            <person name="Wojciechowski M.F."/>
        </authorList>
    </citation>
    <scope>NUCLEOTIDE SEQUENCE</scope>
    <source>
        <strain evidence="1">SGP5-SGP5p</strain>
        <tissue evidence="1">Aerial part</tissue>
    </source>
</reference>
<evidence type="ECO:0000313" key="1">
    <source>
        <dbReference type="EMBL" id="KAJ8438511.1"/>
    </source>
</evidence>
<dbReference type="InterPro" id="IPR036691">
    <property type="entry name" value="Endo/exonu/phosph_ase_sf"/>
</dbReference>
<dbReference type="OrthoDB" id="1432313at2759"/>
<dbReference type="Gene3D" id="3.60.10.10">
    <property type="entry name" value="Endonuclease/exonuclease/phosphatase"/>
    <property type="match status" value="1"/>
</dbReference>
<evidence type="ECO:0008006" key="3">
    <source>
        <dbReference type="Google" id="ProtNLM"/>
    </source>
</evidence>
<accession>A0A9Q1QEE5</accession>
<protein>
    <recommendedName>
        <fullName evidence="3">Endonuclease/exonuclease/phosphatase domain-containing protein</fullName>
    </recommendedName>
</protein>
<proteinExistence type="predicted"/>
<dbReference type="EMBL" id="JAKOGI010000251">
    <property type="protein sequence ID" value="KAJ8438511.1"/>
    <property type="molecule type" value="Genomic_DNA"/>
</dbReference>
<keyword evidence="2" id="KW-1185">Reference proteome</keyword>
<dbReference type="PANTHER" id="PTHR35218:SF8">
    <property type="entry name" value="ENDONUCLEASE_EXONUCLEASE_PHOSPHATASE"/>
    <property type="match status" value="1"/>
</dbReference>
<evidence type="ECO:0000313" key="2">
    <source>
        <dbReference type="Proteomes" id="UP001153076"/>
    </source>
</evidence>
<gene>
    <name evidence="1" type="ORF">Cgig2_032166</name>
</gene>